<organism evidence="1 2">
    <name type="scientific">Cicer arietinum</name>
    <name type="common">Chickpea</name>
    <name type="synonym">Garbanzo</name>
    <dbReference type="NCBI Taxonomy" id="3827"/>
    <lineage>
        <taxon>Eukaryota</taxon>
        <taxon>Viridiplantae</taxon>
        <taxon>Streptophyta</taxon>
        <taxon>Embryophyta</taxon>
        <taxon>Tracheophyta</taxon>
        <taxon>Spermatophyta</taxon>
        <taxon>Magnoliopsida</taxon>
        <taxon>eudicotyledons</taxon>
        <taxon>Gunneridae</taxon>
        <taxon>Pentapetalae</taxon>
        <taxon>rosids</taxon>
        <taxon>fabids</taxon>
        <taxon>Fabales</taxon>
        <taxon>Fabaceae</taxon>
        <taxon>Papilionoideae</taxon>
        <taxon>50 kb inversion clade</taxon>
        <taxon>NPAAA clade</taxon>
        <taxon>Hologalegina</taxon>
        <taxon>IRL clade</taxon>
        <taxon>Cicereae</taxon>
        <taxon>Cicer</taxon>
    </lineage>
</organism>
<dbReference type="InterPro" id="IPR021109">
    <property type="entry name" value="Peptidase_aspartic_dom_sf"/>
</dbReference>
<dbReference type="Proteomes" id="UP000087171">
    <property type="component" value="Unplaced"/>
</dbReference>
<dbReference type="OrthoDB" id="1749844at2759"/>
<dbReference type="RefSeq" id="XP_027186286.1">
    <property type="nucleotide sequence ID" value="XM_027330485.1"/>
</dbReference>
<name>A0A3Q7XR91_CICAR</name>
<dbReference type="SUPFAM" id="SSF56672">
    <property type="entry name" value="DNA/RNA polymerases"/>
    <property type="match status" value="1"/>
</dbReference>
<evidence type="ECO:0000313" key="2">
    <source>
        <dbReference type="RefSeq" id="XP_027186286.1"/>
    </source>
</evidence>
<dbReference type="STRING" id="3827.A0A3Q7XR91"/>
<accession>A0A3Q7XR91</accession>
<dbReference type="Gene3D" id="2.40.70.10">
    <property type="entry name" value="Acid Proteases"/>
    <property type="match status" value="1"/>
</dbReference>
<sequence>MEEFDVGLHGLQLVVQQLVRVVVGQQHEGDQRHEISKANKRFHFGNCSTYGNGKVCYQCDQVGHIRRGSRTSQHGGRGFGGRGQIPAGRGQMRVFALTRQDALTSNAVVTSIFFICSRDADVLFDPGATHSFVSLWFATRLGKCSYSLEEALVMAPPVGGNLLAKSVYCSCDITIEGKVLLVDLVVIDLIDYDVILGMDCLAFHHDTLDCHNKVVKIEIPGQLVFSFQGERCWVPHNQILTLRASKLKRRCCQAHLALVRDIQVVEEKLEKIPITCEFLDVFPEELPGLPPNREIEFSIDLVPNTHHISIPPYRMAPTKLKELREQLQDLLDMGVILPSSSPWEAPILFVKKKD</sequence>
<dbReference type="PANTHER" id="PTHR15503:SF45">
    <property type="entry name" value="RNA-DIRECTED DNA POLYMERASE HOMOLOG"/>
    <property type="match status" value="1"/>
</dbReference>
<dbReference type="Gene3D" id="3.10.10.10">
    <property type="entry name" value="HIV Type 1 Reverse Transcriptase, subunit A, domain 1"/>
    <property type="match status" value="1"/>
</dbReference>
<dbReference type="InterPro" id="IPR032567">
    <property type="entry name" value="RTL1-rel"/>
</dbReference>
<dbReference type="CDD" id="cd00303">
    <property type="entry name" value="retropepsin_like"/>
    <property type="match status" value="1"/>
</dbReference>
<dbReference type="SUPFAM" id="SSF50630">
    <property type="entry name" value="Acid proteases"/>
    <property type="match status" value="1"/>
</dbReference>
<proteinExistence type="predicted"/>
<dbReference type="AlphaFoldDB" id="A0A3Q7XR91"/>
<gene>
    <name evidence="2" type="primary">LOC113784342</name>
</gene>
<keyword evidence="1" id="KW-1185">Reference proteome</keyword>
<reference evidence="2" key="1">
    <citation type="submission" date="2025-08" db="UniProtKB">
        <authorList>
            <consortium name="RefSeq"/>
        </authorList>
    </citation>
    <scope>IDENTIFICATION</scope>
    <source>
        <tissue evidence="2">Etiolated seedlings</tissue>
    </source>
</reference>
<evidence type="ECO:0000313" key="1">
    <source>
        <dbReference type="Proteomes" id="UP000087171"/>
    </source>
</evidence>
<dbReference type="Pfam" id="PF08284">
    <property type="entry name" value="RVP_2"/>
    <property type="match status" value="1"/>
</dbReference>
<protein>
    <submittedName>
        <fullName evidence="2">Uncharacterized protein LOC113784342</fullName>
    </submittedName>
</protein>
<dbReference type="InterPro" id="IPR043502">
    <property type="entry name" value="DNA/RNA_pol_sf"/>
</dbReference>
<dbReference type="PANTHER" id="PTHR15503">
    <property type="entry name" value="LDOC1 RELATED"/>
    <property type="match status" value="1"/>
</dbReference>